<protein>
    <submittedName>
        <fullName evidence="1">LanA protein</fullName>
    </submittedName>
</protein>
<proteinExistence type="predicted"/>
<organism evidence="1 2">
    <name type="scientific">Bifidobacterium longum subsp. infantis</name>
    <dbReference type="NCBI Taxonomy" id="1682"/>
    <lineage>
        <taxon>Bacteria</taxon>
        <taxon>Bacillati</taxon>
        <taxon>Actinomycetota</taxon>
        <taxon>Actinomycetes</taxon>
        <taxon>Bifidobacteriales</taxon>
        <taxon>Bifidobacteriaceae</taxon>
        <taxon>Bifidobacterium</taxon>
    </lineage>
</organism>
<name>A0A0M4LFT5_BIFLI</name>
<accession>A0A0M4LFT5</accession>
<dbReference type="EMBL" id="CP010411">
    <property type="protein sequence ID" value="ALE08446.1"/>
    <property type="molecule type" value="Genomic_DNA"/>
</dbReference>
<dbReference type="RefSeq" id="WP_010081696.1">
    <property type="nucleotide sequence ID" value="NZ_CABHMM010000001.1"/>
</dbReference>
<dbReference type="AlphaFoldDB" id="A0A0M4LFT5"/>
<evidence type="ECO:0000313" key="2">
    <source>
        <dbReference type="Proteomes" id="UP000067206"/>
    </source>
</evidence>
<dbReference type="Proteomes" id="UP000067206">
    <property type="component" value="Chromosome"/>
</dbReference>
<gene>
    <name evidence="1" type="ORF">RY67_377</name>
</gene>
<evidence type="ECO:0000313" key="1">
    <source>
        <dbReference type="EMBL" id="ALE08446.1"/>
    </source>
</evidence>
<reference evidence="1 2" key="1">
    <citation type="submission" date="2014-12" db="EMBL/GenBank/DDBJ databases">
        <title>Complete genome sequence of Bifidobacterium longum subsp. infantis BT1.</title>
        <authorList>
            <person name="Kim J.F."/>
            <person name="Kwak M.-J."/>
        </authorList>
    </citation>
    <scope>NUCLEOTIDE SEQUENCE [LARGE SCALE GENOMIC DNA]</scope>
    <source>
        <strain evidence="1 2">BT1</strain>
    </source>
</reference>
<dbReference type="InterPro" id="IPR027632">
    <property type="entry name" value="Lant_2_A2"/>
</dbReference>
<sequence>MSINEKSIVGESFEDLSAADMAMLTGRNDDGVAPASLSFAVSVLSVSFSACSVTVVTRLASCGNCK</sequence>
<dbReference type="PATRIC" id="fig|1682.24.peg.371"/>
<dbReference type="GO" id="GO:0050830">
    <property type="term" value="P:defense response to Gram-positive bacterium"/>
    <property type="evidence" value="ECO:0007669"/>
    <property type="project" value="InterPro"/>
</dbReference>
<dbReference type="NCBIfam" id="TIGR03893">
    <property type="entry name" value="lant_SP_1948"/>
    <property type="match status" value="1"/>
</dbReference>